<proteinExistence type="predicted"/>
<evidence type="ECO:0000313" key="2">
    <source>
        <dbReference type="Proteomes" id="UP000596742"/>
    </source>
</evidence>
<sequence length="134" mass="15949">MFNCPIDKQQVMTLGKQMYREKVSYFMNKFQDATAQPFGYLFEDLKPTTLEILRLRANILEENVSDVTQMQINTNTSVREDLQYYTEEIQSEQMFNKDLSKRFHVTIVAFCLKLSMIYRDTSKHGVWKIKNKIE</sequence>
<gene>
    <name evidence="1" type="ORF">MGAL_10B067909</name>
</gene>
<comment type="caution">
    <text evidence="1">The sequence shown here is derived from an EMBL/GenBank/DDBJ whole genome shotgun (WGS) entry which is preliminary data.</text>
</comment>
<name>A0A8B6BLK6_MYTGA</name>
<dbReference type="Proteomes" id="UP000596742">
    <property type="component" value="Unassembled WGS sequence"/>
</dbReference>
<dbReference type="EMBL" id="UYJE01000303">
    <property type="protein sequence ID" value="VDH92131.1"/>
    <property type="molecule type" value="Genomic_DNA"/>
</dbReference>
<dbReference type="AlphaFoldDB" id="A0A8B6BLK6"/>
<evidence type="ECO:0000313" key="1">
    <source>
        <dbReference type="EMBL" id="VDH92131.1"/>
    </source>
</evidence>
<organism evidence="1 2">
    <name type="scientific">Mytilus galloprovincialis</name>
    <name type="common">Mediterranean mussel</name>
    <dbReference type="NCBI Taxonomy" id="29158"/>
    <lineage>
        <taxon>Eukaryota</taxon>
        <taxon>Metazoa</taxon>
        <taxon>Spiralia</taxon>
        <taxon>Lophotrochozoa</taxon>
        <taxon>Mollusca</taxon>
        <taxon>Bivalvia</taxon>
        <taxon>Autobranchia</taxon>
        <taxon>Pteriomorphia</taxon>
        <taxon>Mytilida</taxon>
        <taxon>Mytiloidea</taxon>
        <taxon>Mytilidae</taxon>
        <taxon>Mytilinae</taxon>
        <taxon>Mytilus</taxon>
    </lineage>
</organism>
<accession>A0A8B6BLK6</accession>
<reference evidence="1" key="1">
    <citation type="submission" date="2018-11" db="EMBL/GenBank/DDBJ databases">
        <authorList>
            <person name="Alioto T."/>
            <person name="Alioto T."/>
        </authorList>
    </citation>
    <scope>NUCLEOTIDE SEQUENCE</scope>
</reference>
<protein>
    <submittedName>
        <fullName evidence="1">Uncharacterized protein</fullName>
    </submittedName>
</protein>
<keyword evidence="2" id="KW-1185">Reference proteome</keyword>